<protein>
    <submittedName>
        <fullName evidence="1">DUF2809 domain-containing protein</fullName>
    </submittedName>
</protein>
<reference evidence="1 2" key="1">
    <citation type="submission" date="2022-03" db="EMBL/GenBank/DDBJ databases">
        <title>Hymenobactersp. isolated from the air.</title>
        <authorList>
            <person name="Won M."/>
            <person name="Kwon S.-W."/>
        </authorList>
    </citation>
    <scope>NUCLEOTIDE SEQUENCE [LARGE SCALE GENOMIC DNA]</scope>
    <source>
        <strain evidence="1 2">KACC 22596</strain>
    </source>
</reference>
<keyword evidence="2" id="KW-1185">Reference proteome</keyword>
<name>A0ABY4B2T1_9BACT</name>
<gene>
    <name evidence="1" type="ORF">MTP16_16225</name>
</gene>
<accession>A0ABY4B2T1</accession>
<organism evidence="1 2">
    <name type="scientific">Hymenobacter monticola</name>
    <dbReference type="NCBI Taxonomy" id="1705399"/>
    <lineage>
        <taxon>Bacteria</taxon>
        <taxon>Pseudomonadati</taxon>
        <taxon>Bacteroidota</taxon>
        <taxon>Cytophagia</taxon>
        <taxon>Cytophagales</taxon>
        <taxon>Hymenobacteraceae</taxon>
        <taxon>Hymenobacter</taxon>
    </lineage>
</organism>
<proteinExistence type="predicted"/>
<dbReference type="Pfam" id="PF10990">
    <property type="entry name" value="DUF2809"/>
    <property type="match status" value="1"/>
</dbReference>
<sequence>MLALEILIALCVHDKIVRPYGGDVLAPIFLYCLVRSFFCVPVKRAAFSVLLVSYLIECLQYFHVLNLLGWQRYRLVAVLLGNHFEWADLLAYTGGVGLALLAEQLTKTPRATPNELRGSGG</sequence>
<evidence type="ECO:0000313" key="1">
    <source>
        <dbReference type="EMBL" id="UOE32672.1"/>
    </source>
</evidence>
<dbReference type="RefSeq" id="WP_243511651.1">
    <property type="nucleotide sequence ID" value="NZ_CP094534.1"/>
</dbReference>
<dbReference type="Proteomes" id="UP000831390">
    <property type="component" value="Chromosome"/>
</dbReference>
<dbReference type="EMBL" id="CP094534">
    <property type="protein sequence ID" value="UOE32672.1"/>
    <property type="molecule type" value="Genomic_DNA"/>
</dbReference>
<evidence type="ECO:0000313" key="2">
    <source>
        <dbReference type="Proteomes" id="UP000831390"/>
    </source>
</evidence>
<dbReference type="InterPro" id="IPR021257">
    <property type="entry name" value="DUF2809"/>
</dbReference>